<keyword evidence="2" id="KW-1185">Reference proteome</keyword>
<name>C5L1U9_PERM5</name>
<dbReference type="GeneID" id="9065638"/>
<evidence type="ECO:0000313" key="2">
    <source>
        <dbReference type="Proteomes" id="UP000007800"/>
    </source>
</evidence>
<accession>C5L1U9</accession>
<sequence length="107" mass="11938">MASEREHKKDITDLEDGTLMLWPRPGALDVKGHVVKVQTMNVNSGPFVYLGCMAGFSTRLRPLGATFCETIAVSAWHLDVRREEVDRTRATPSVEALNLRALWALQS</sequence>
<dbReference type="RefSeq" id="XP_002777477.1">
    <property type="nucleotide sequence ID" value="XM_002777431.1"/>
</dbReference>
<evidence type="ECO:0000313" key="1">
    <source>
        <dbReference type="EMBL" id="EER09293.1"/>
    </source>
</evidence>
<reference evidence="1 2" key="1">
    <citation type="submission" date="2008-07" db="EMBL/GenBank/DDBJ databases">
        <authorList>
            <person name="El-Sayed N."/>
            <person name="Caler E."/>
            <person name="Inman J."/>
            <person name="Amedeo P."/>
            <person name="Hass B."/>
            <person name="Wortman J."/>
        </authorList>
    </citation>
    <scope>NUCLEOTIDE SEQUENCE [LARGE SCALE GENOMIC DNA]</scope>
    <source>
        <strain evidence="2">ATCC 50983 / TXsc</strain>
    </source>
</reference>
<dbReference type="EMBL" id="GG678461">
    <property type="protein sequence ID" value="EER09293.1"/>
    <property type="molecule type" value="Genomic_DNA"/>
</dbReference>
<dbReference type="InParanoid" id="C5L1U9"/>
<organism evidence="2">
    <name type="scientific">Perkinsus marinus (strain ATCC 50983 / TXsc)</name>
    <dbReference type="NCBI Taxonomy" id="423536"/>
    <lineage>
        <taxon>Eukaryota</taxon>
        <taxon>Sar</taxon>
        <taxon>Alveolata</taxon>
        <taxon>Perkinsozoa</taxon>
        <taxon>Perkinsea</taxon>
        <taxon>Perkinsida</taxon>
        <taxon>Perkinsidae</taxon>
        <taxon>Perkinsus</taxon>
    </lineage>
</organism>
<protein>
    <submittedName>
        <fullName evidence="1">Uncharacterized protein</fullName>
    </submittedName>
</protein>
<dbReference type="Proteomes" id="UP000007800">
    <property type="component" value="Unassembled WGS sequence"/>
</dbReference>
<proteinExistence type="predicted"/>
<gene>
    <name evidence="1" type="ORF">Pmar_PMAR009737</name>
</gene>
<dbReference type="AlphaFoldDB" id="C5L1U9"/>